<proteinExistence type="predicted"/>
<gene>
    <name evidence="2" type="ORF">Q9L58_004052</name>
</gene>
<evidence type="ECO:0000256" key="1">
    <source>
        <dbReference type="SAM" id="MobiDB-lite"/>
    </source>
</evidence>
<comment type="caution">
    <text evidence="2">The sequence shown here is derived from an EMBL/GenBank/DDBJ whole genome shotgun (WGS) entry which is preliminary data.</text>
</comment>
<dbReference type="Proteomes" id="UP001447188">
    <property type="component" value="Unassembled WGS sequence"/>
</dbReference>
<name>A0ABR3GM14_9PEZI</name>
<keyword evidence="3" id="KW-1185">Reference proteome</keyword>
<accession>A0ABR3GM14</accession>
<feature type="region of interest" description="Disordered" evidence="1">
    <location>
        <begin position="170"/>
        <end position="205"/>
    </location>
</feature>
<dbReference type="EMBL" id="JBBBZM010000041">
    <property type="protein sequence ID" value="KAL0636949.1"/>
    <property type="molecule type" value="Genomic_DNA"/>
</dbReference>
<sequence length="205" mass="22491">MNSIHNATSDTAIIVTAPKLKANHQLCAFRREAQLRWVDFNFLWAEICHHIAAPAFNVLLDIHMAGQPEFNEKLAEMTSDLLICGVFGPGIRGIWKYGPDNDESDRAPIADYIRRLSEYAAQLIIAAMPPATGFQFIETSKVGAWLMNTVTTEWDNDALFSRVGPEFTAHTTNGEHEPTIIIPTGDPTPPDSTIAISAPTGSLTS</sequence>
<organism evidence="2 3">
    <name type="scientific">Discina gigas</name>
    <dbReference type="NCBI Taxonomy" id="1032678"/>
    <lineage>
        <taxon>Eukaryota</taxon>
        <taxon>Fungi</taxon>
        <taxon>Dikarya</taxon>
        <taxon>Ascomycota</taxon>
        <taxon>Pezizomycotina</taxon>
        <taxon>Pezizomycetes</taxon>
        <taxon>Pezizales</taxon>
        <taxon>Discinaceae</taxon>
        <taxon>Discina</taxon>
    </lineage>
</organism>
<reference evidence="2 3" key="1">
    <citation type="submission" date="2024-02" db="EMBL/GenBank/DDBJ databases">
        <title>Discinaceae phylogenomics.</title>
        <authorList>
            <person name="Dirks A.C."/>
            <person name="James T.Y."/>
        </authorList>
    </citation>
    <scope>NUCLEOTIDE SEQUENCE [LARGE SCALE GENOMIC DNA]</scope>
    <source>
        <strain evidence="2 3">ACD0624</strain>
    </source>
</reference>
<evidence type="ECO:0000313" key="2">
    <source>
        <dbReference type="EMBL" id="KAL0636949.1"/>
    </source>
</evidence>
<protein>
    <submittedName>
        <fullName evidence="2">Uncharacterized protein</fullName>
    </submittedName>
</protein>
<evidence type="ECO:0000313" key="3">
    <source>
        <dbReference type="Proteomes" id="UP001447188"/>
    </source>
</evidence>